<feature type="transmembrane region" description="Helical" evidence="1">
    <location>
        <begin position="128"/>
        <end position="146"/>
    </location>
</feature>
<evidence type="ECO:0000256" key="1">
    <source>
        <dbReference type="SAM" id="Phobius"/>
    </source>
</evidence>
<organism evidence="2 3">
    <name type="scientific">Aquibium carbonis</name>
    <dbReference type="NCBI Taxonomy" id="2495581"/>
    <lineage>
        <taxon>Bacteria</taxon>
        <taxon>Pseudomonadati</taxon>
        <taxon>Pseudomonadota</taxon>
        <taxon>Alphaproteobacteria</taxon>
        <taxon>Hyphomicrobiales</taxon>
        <taxon>Phyllobacteriaceae</taxon>
        <taxon>Aquibium</taxon>
    </lineage>
</organism>
<sequence length="149" mass="14935">MAGVIWPLVGIMAGAALALQAPVNSALARGLGQPVAAAAFSFLSGAIVLGLVSAGWARMQGTVIDFGAPALWLFVVGGCLGGFYVTCVVVLVPKLGAAALIAFVVAGQLLAGLLIDRVGLLGVAVRELTLGRVAGAVLLIVGALMIRRF</sequence>
<dbReference type="PANTHER" id="PTHR34821:SF2">
    <property type="entry name" value="INNER MEMBRANE PROTEIN YDCZ"/>
    <property type="match status" value="1"/>
</dbReference>
<protein>
    <submittedName>
        <fullName evidence="2">DMT family transporter</fullName>
    </submittedName>
</protein>
<dbReference type="InterPro" id="IPR006750">
    <property type="entry name" value="YdcZ"/>
</dbReference>
<feature type="transmembrane region" description="Helical" evidence="1">
    <location>
        <begin position="69"/>
        <end position="91"/>
    </location>
</feature>
<feature type="transmembrane region" description="Helical" evidence="1">
    <location>
        <begin position="97"/>
        <end position="116"/>
    </location>
</feature>
<keyword evidence="1" id="KW-0812">Transmembrane</keyword>
<dbReference type="Pfam" id="PF04657">
    <property type="entry name" value="DMT_YdcZ"/>
    <property type="match status" value="1"/>
</dbReference>
<evidence type="ECO:0000313" key="3">
    <source>
        <dbReference type="Proteomes" id="UP000278398"/>
    </source>
</evidence>
<dbReference type="EMBL" id="RWKW01000033">
    <property type="protein sequence ID" value="RST86661.1"/>
    <property type="molecule type" value="Genomic_DNA"/>
</dbReference>
<keyword evidence="1" id="KW-1133">Transmembrane helix</keyword>
<keyword evidence="1" id="KW-0472">Membrane</keyword>
<dbReference type="OrthoDB" id="370053at2"/>
<comment type="caution">
    <text evidence="2">The sequence shown here is derived from an EMBL/GenBank/DDBJ whole genome shotgun (WGS) entry which is preliminary data.</text>
</comment>
<name>A0A429YYY1_9HYPH</name>
<dbReference type="Proteomes" id="UP000278398">
    <property type="component" value="Unassembled WGS sequence"/>
</dbReference>
<proteinExistence type="predicted"/>
<gene>
    <name evidence="2" type="ORF">EJC49_09305</name>
</gene>
<keyword evidence="3" id="KW-1185">Reference proteome</keyword>
<dbReference type="PANTHER" id="PTHR34821">
    <property type="entry name" value="INNER MEMBRANE PROTEIN YDCZ"/>
    <property type="match status" value="1"/>
</dbReference>
<evidence type="ECO:0000313" key="2">
    <source>
        <dbReference type="EMBL" id="RST86661.1"/>
    </source>
</evidence>
<accession>A0A429YYY1</accession>
<dbReference type="RefSeq" id="WP_126699564.1">
    <property type="nucleotide sequence ID" value="NZ_RWKW01000033.1"/>
</dbReference>
<feature type="transmembrane region" description="Helical" evidence="1">
    <location>
        <begin position="38"/>
        <end position="57"/>
    </location>
</feature>
<dbReference type="AlphaFoldDB" id="A0A429YYY1"/>
<dbReference type="GO" id="GO:0005886">
    <property type="term" value="C:plasma membrane"/>
    <property type="evidence" value="ECO:0007669"/>
    <property type="project" value="TreeGrafter"/>
</dbReference>
<reference evidence="2 3" key="1">
    <citation type="submission" date="2018-12" db="EMBL/GenBank/DDBJ databases">
        <title>Mesorhizobium carbonis sp. nov., isolated from coal mine water.</title>
        <authorList>
            <person name="Xin W."/>
            <person name="Xu Z."/>
            <person name="Xiang F."/>
            <person name="Zhang J."/>
            <person name="Xi L."/>
            <person name="Liu J."/>
        </authorList>
    </citation>
    <scope>NUCLEOTIDE SEQUENCE [LARGE SCALE GENOMIC DNA]</scope>
    <source>
        <strain evidence="2 3">B2.3</strain>
    </source>
</reference>